<dbReference type="Proteomes" id="UP000441102">
    <property type="component" value="Unassembled WGS sequence"/>
</dbReference>
<reference evidence="1 2" key="1">
    <citation type="submission" date="2019-09" db="EMBL/GenBank/DDBJ databases">
        <title>Taxonomic organization of the family Brucellaceae based on a phylogenomic approach.</title>
        <authorList>
            <person name="Leclercq S."/>
            <person name="Cloeckaert A."/>
            <person name="Zygmunt M.S."/>
        </authorList>
    </citation>
    <scope>NUCLEOTIDE SEQUENCE [LARGE SCALE GENOMIC DNA]</scope>
    <source>
        <strain evidence="1 2">CCUG 34461</strain>
    </source>
</reference>
<name>A0A6I0DJ25_BRUAN</name>
<evidence type="ECO:0000313" key="1">
    <source>
        <dbReference type="EMBL" id="KAB2791347.1"/>
    </source>
</evidence>
<organism evidence="1 2">
    <name type="scientific">Brucella anthropi</name>
    <name type="common">Ochrobactrum anthropi</name>
    <dbReference type="NCBI Taxonomy" id="529"/>
    <lineage>
        <taxon>Bacteria</taxon>
        <taxon>Pseudomonadati</taxon>
        <taxon>Pseudomonadota</taxon>
        <taxon>Alphaproteobacteria</taxon>
        <taxon>Hyphomicrobiales</taxon>
        <taxon>Brucellaceae</taxon>
        <taxon>Brucella/Ochrobactrum group</taxon>
        <taxon>Brucella</taxon>
    </lineage>
</organism>
<dbReference type="AlphaFoldDB" id="A0A6I0DJ25"/>
<accession>A0A6I0DJ25</accession>
<dbReference type="RefSeq" id="WP_151577040.1">
    <property type="nucleotide sequence ID" value="NZ_WBWX01000014.1"/>
</dbReference>
<dbReference type="EMBL" id="WBWX01000014">
    <property type="protein sequence ID" value="KAB2791347.1"/>
    <property type="molecule type" value="Genomic_DNA"/>
</dbReference>
<comment type="caution">
    <text evidence="1">The sequence shown here is derived from an EMBL/GenBank/DDBJ whole genome shotgun (WGS) entry which is preliminary data.</text>
</comment>
<protein>
    <submittedName>
        <fullName evidence="1">Uncharacterized protein</fullName>
    </submittedName>
</protein>
<evidence type="ECO:0000313" key="2">
    <source>
        <dbReference type="Proteomes" id="UP000441102"/>
    </source>
</evidence>
<proteinExistence type="predicted"/>
<sequence length="73" mass="8268">MPEYEVQVTAQLTVTRRVTVDAADLDEAKRLAIEEARDLPDYWEVPGEDDYTTALLDPQELQGFDIDEIEVVG</sequence>
<gene>
    <name evidence="1" type="ORF">F9L06_23280</name>
</gene>